<dbReference type="Pfam" id="PF24740">
    <property type="entry name" value="DUF7691"/>
    <property type="match status" value="1"/>
</dbReference>
<evidence type="ECO:0000313" key="3">
    <source>
        <dbReference type="Proteomes" id="UP000612282"/>
    </source>
</evidence>
<keyword evidence="3" id="KW-1185">Reference proteome</keyword>
<dbReference type="RefSeq" id="WP_203805547.1">
    <property type="nucleotide sequence ID" value="NZ_BAAAQE010000112.1"/>
</dbReference>
<name>A0ABQ3XM16_9ACTN</name>
<dbReference type="Proteomes" id="UP000612282">
    <property type="component" value="Unassembled WGS sequence"/>
</dbReference>
<evidence type="ECO:0000313" key="2">
    <source>
        <dbReference type="EMBL" id="GID59445.1"/>
    </source>
</evidence>
<accession>A0ABQ3XM16</accession>
<gene>
    <name evidence="2" type="ORF">Aco03nite_078490</name>
</gene>
<reference evidence="2 3" key="1">
    <citation type="submission" date="2021-01" db="EMBL/GenBank/DDBJ databases">
        <title>Whole genome shotgun sequence of Actinoplanes couchii NBRC 106145.</title>
        <authorList>
            <person name="Komaki H."/>
            <person name="Tamura T."/>
        </authorList>
    </citation>
    <scope>NUCLEOTIDE SEQUENCE [LARGE SCALE GENOMIC DNA]</scope>
    <source>
        <strain evidence="2 3">NBRC 106145</strain>
    </source>
</reference>
<comment type="caution">
    <text evidence="2">The sequence shown here is derived from an EMBL/GenBank/DDBJ whole genome shotgun (WGS) entry which is preliminary data.</text>
</comment>
<organism evidence="2 3">
    <name type="scientific">Actinoplanes couchii</name>
    <dbReference type="NCBI Taxonomy" id="403638"/>
    <lineage>
        <taxon>Bacteria</taxon>
        <taxon>Bacillati</taxon>
        <taxon>Actinomycetota</taxon>
        <taxon>Actinomycetes</taxon>
        <taxon>Micromonosporales</taxon>
        <taxon>Micromonosporaceae</taxon>
        <taxon>Actinoplanes</taxon>
    </lineage>
</organism>
<proteinExistence type="predicted"/>
<evidence type="ECO:0000259" key="1">
    <source>
        <dbReference type="Pfam" id="PF24740"/>
    </source>
</evidence>
<protein>
    <recommendedName>
        <fullName evidence="1">DUF7691 domain-containing protein</fullName>
    </recommendedName>
</protein>
<dbReference type="EMBL" id="BOMG01000097">
    <property type="protein sequence ID" value="GID59445.1"/>
    <property type="molecule type" value="Genomic_DNA"/>
</dbReference>
<dbReference type="InterPro" id="IPR056108">
    <property type="entry name" value="DUF7691"/>
</dbReference>
<sequence>MGYGAMVFAVDLDRLRAEIGCEQHGRFLDNTGWMPVPVDFSARVDEYLTGHDLLADGFTVTGLLFGGAPVPLPPIDDFPGIGYREYGTLTEAAAKLAEAGLLDMPADMGSAVYEVFQWLAQADDRKLSVVGFFH</sequence>
<feature type="domain" description="DUF7691" evidence="1">
    <location>
        <begin position="21"/>
        <end position="134"/>
    </location>
</feature>